<dbReference type="RefSeq" id="WP_303282258.1">
    <property type="nucleotide sequence ID" value="NZ_BAABCZ010000011.1"/>
</dbReference>
<keyword evidence="2" id="KW-1185">Reference proteome</keyword>
<reference evidence="1" key="1">
    <citation type="submission" date="2023-07" db="EMBL/GenBank/DDBJ databases">
        <title>Two novel species in the genus Flavivirga.</title>
        <authorList>
            <person name="Kwon K."/>
        </authorList>
    </citation>
    <scope>NUCLEOTIDE SEQUENCE</scope>
    <source>
        <strain evidence="1">KACC 14157</strain>
    </source>
</reference>
<dbReference type="EMBL" id="JAUOEM010000003">
    <property type="protein sequence ID" value="MDO5987694.1"/>
    <property type="molecule type" value="Genomic_DNA"/>
</dbReference>
<sequence length="189" mass="22048">MRILTLLILTCIMTLSSCDGRDRKYKTNAEILTENKLLESFTEEIKFIPETYTEIKTDTILSNGFKVKMIYHSLENDFVLESRKMKNDSIAKIHHKNFEAELLVFKDDIIINKSLISKKLFYEFENPTFWASAVMQFIWIDHDASNNDILYLNTSFCIPNTEECKDFIIKIDENGGIQIEKIDILSNTI</sequence>
<dbReference type="PROSITE" id="PS51257">
    <property type="entry name" value="PROKAR_LIPOPROTEIN"/>
    <property type="match status" value="1"/>
</dbReference>
<dbReference type="Proteomes" id="UP001176891">
    <property type="component" value="Unassembled WGS sequence"/>
</dbReference>
<comment type="caution">
    <text evidence="1">The sequence shown here is derived from an EMBL/GenBank/DDBJ whole genome shotgun (WGS) entry which is preliminary data.</text>
</comment>
<protein>
    <recommendedName>
        <fullName evidence="3">Lipoprotein</fullName>
    </recommendedName>
</protein>
<proteinExistence type="predicted"/>
<evidence type="ECO:0000313" key="2">
    <source>
        <dbReference type="Proteomes" id="UP001176891"/>
    </source>
</evidence>
<evidence type="ECO:0008006" key="3">
    <source>
        <dbReference type="Google" id="ProtNLM"/>
    </source>
</evidence>
<dbReference type="Gene3D" id="2.40.128.510">
    <property type="entry name" value="Protein of unknown function DUF4738"/>
    <property type="match status" value="1"/>
</dbReference>
<organism evidence="1 2">
    <name type="scientific">Flavivirga amylovorans</name>
    <dbReference type="NCBI Taxonomy" id="870486"/>
    <lineage>
        <taxon>Bacteria</taxon>
        <taxon>Pseudomonadati</taxon>
        <taxon>Bacteroidota</taxon>
        <taxon>Flavobacteriia</taxon>
        <taxon>Flavobacteriales</taxon>
        <taxon>Flavobacteriaceae</taxon>
        <taxon>Flavivirga</taxon>
    </lineage>
</organism>
<gene>
    <name evidence="1" type="ORF">Q4Q39_09815</name>
</gene>
<accession>A0ABT8X169</accession>
<name>A0ABT8X169_9FLAO</name>
<evidence type="ECO:0000313" key="1">
    <source>
        <dbReference type="EMBL" id="MDO5987694.1"/>
    </source>
</evidence>